<evidence type="ECO:0000256" key="5">
    <source>
        <dbReference type="ARBA" id="ARBA00022679"/>
    </source>
</evidence>
<evidence type="ECO:0000256" key="3">
    <source>
        <dbReference type="ARBA" id="ARBA00012438"/>
    </source>
</evidence>
<protein>
    <recommendedName>
        <fullName evidence="3">histidine kinase</fullName>
        <ecNumber evidence="3">2.7.13.3</ecNumber>
    </recommendedName>
</protein>
<dbReference type="PRINTS" id="PR00344">
    <property type="entry name" value="BCTRLSENSOR"/>
</dbReference>
<dbReference type="PROSITE" id="PS50109">
    <property type="entry name" value="HIS_KIN"/>
    <property type="match status" value="1"/>
</dbReference>
<organism evidence="15 16">
    <name type="scientific">Novosphingobium fluoreni</name>
    <dbReference type="NCBI Taxonomy" id="1391222"/>
    <lineage>
        <taxon>Bacteria</taxon>
        <taxon>Pseudomonadati</taxon>
        <taxon>Pseudomonadota</taxon>
        <taxon>Alphaproteobacteria</taxon>
        <taxon>Sphingomonadales</taxon>
        <taxon>Sphingomonadaceae</taxon>
        <taxon>Novosphingobium</taxon>
    </lineage>
</organism>
<evidence type="ECO:0000259" key="14">
    <source>
        <dbReference type="PROSITE" id="PS50885"/>
    </source>
</evidence>
<proteinExistence type="predicted"/>
<evidence type="ECO:0000256" key="6">
    <source>
        <dbReference type="ARBA" id="ARBA00022692"/>
    </source>
</evidence>
<evidence type="ECO:0000313" key="16">
    <source>
        <dbReference type="Proteomes" id="UP000561459"/>
    </source>
</evidence>
<dbReference type="InterPro" id="IPR005467">
    <property type="entry name" value="His_kinase_dom"/>
</dbReference>
<evidence type="ECO:0000256" key="10">
    <source>
        <dbReference type="ARBA" id="ARBA00023136"/>
    </source>
</evidence>
<dbReference type="SMART" id="SM00387">
    <property type="entry name" value="HATPase_c"/>
    <property type="match status" value="1"/>
</dbReference>
<feature type="domain" description="Histidine kinase" evidence="13">
    <location>
        <begin position="270"/>
        <end position="463"/>
    </location>
</feature>
<dbReference type="Proteomes" id="UP000561459">
    <property type="component" value="Unassembled WGS sequence"/>
</dbReference>
<dbReference type="PANTHER" id="PTHR45436">
    <property type="entry name" value="SENSOR HISTIDINE KINASE YKOH"/>
    <property type="match status" value="1"/>
</dbReference>
<keyword evidence="6 12" id="KW-0812">Transmembrane</keyword>
<keyword evidence="16" id="KW-1185">Reference proteome</keyword>
<evidence type="ECO:0000256" key="2">
    <source>
        <dbReference type="ARBA" id="ARBA00004370"/>
    </source>
</evidence>
<evidence type="ECO:0000259" key="13">
    <source>
        <dbReference type="PROSITE" id="PS50109"/>
    </source>
</evidence>
<dbReference type="Gene3D" id="1.10.287.130">
    <property type="match status" value="1"/>
</dbReference>
<dbReference type="EC" id="2.7.13.3" evidence="3"/>
<evidence type="ECO:0000256" key="7">
    <source>
        <dbReference type="ARBA" id="ARBA00022777"/>
    </source>
</evidence>
<gene>
    <name evidence="15" type="ORF">GGR39_000637</name>
</gene>
<feature type="region of interest" description="Disordered" evidence="11">
    <location>
        <begin position="104"/>
        <end position="151"/>
    </location>
</feature>
<evidence type="ECO:0000256" key="12">
    <source>
        <dbReference type="SAM" id="Phobius"/>
    </source>
</evidence>
<feature type="domain" description="HAMP" evidence="14">
    <location>
        <begin position="211"/>
        <end position="262"/>
    </location>
</feature>
<reference evidence="15 16" key="1">
    <citation type="submission" date="2020-08" db="EMBL/GenBank/DDBJ databases">
        <title>Genomic Encyclopedia of Type Strains, Phase IV (KMG-IV): sequencing the most valuable type-strain genomes for metagenomic binning, comparative biology and taxonomic classification.</title>
        <authorList>
            <person name="Goeker M."/>
        </authorList>
    </citation>
    <scope>NUCLEOTIDE SEQUENCE [LARGE SCALE GENOMIC DNA]</scope>
    <source>
        <strain evidence="15 16">DSM 27568</strain>
    </source>
</reference>
<feature type="transmembrane region" description="Helical" evidence="12">
    <location>
        <begin position="20"/>
        <end position="44"/>
    </location>
</feature>
<evidence type="ECO:0000256" key="9">
    <source>
        <dbReference type="ARBA" id="ARBA00023012"/>
    </source>
</evidence>
<evidence type="ECO:0000256" key="4">
    <source>
        <dbReference type="ARBA" id="ARBA00022553"/>
    </source>
</evidence>
<dbReference type="Pfam" id="PF02518">
    <property type="entry name" value="HATPase_c"/>
    <property type="match status" value="1"/>
</dbReference>
<dbReference type="GO" id="GO:0004673">
    <property type="term" value="F:protein histidine kinase activity"/>
    <property type="evidence" value="ECO:0007669"/>
    <property type="project" value="UniProtKB-EC"/>
</dbReference>
<evidence type="ECO:0000313" key="15">
    <source>
        <dbReference type="EMBL" id="MBB3939008.1"/>
    </source>
</evidence>
<keyword evidence="9" id="KW-0902">Two-component regulatory system</keyword>
<comment type="subcellular location">
    <subcellularLocation>
        <location evidence="2">Membrane</location>
    </subcellularLocation>
</comment>
<dbReference type="InterPro" id="IPR036890">
    <property type="entry name" value="HATPase_C_sf"/>
</dbReference>
<keyword evidence="4" id="KW-0597">Phosphoprotein</keyword>
<feature type="compositionally biased region" description="Pro residues" evidence="11">
    <location>
        <begin position="111"/>
        <end position="131"/>
    </location>
</feature>
<evidence type="ECO:0000256" key="11">
    <source>
        <dbReference type="SAM" id="MobiDB-lite"/>
    </source>
</evidence>
<sequence>MTLIPQSILPASIHGRMLLISALATLVALAVAGLAILGVLQGFVTRGLDQRLDAELSLLATAVRPDGAIDKPRLAQVRAALAGEPGWRWRIASPGGVVSSADFPEVEDGPLLPPPPPLVPAADRAPPPPVGGPLEGPRAHAPQPGEGYDADGRRVHMRSVSLPSTAGPVTLTAAAPWAMVQKPVRGALLPLLAILAILGAVLGGAALVQLRLGLRPLRRLRADVAAVRDGRAQTVAEDQPEELRPLATELNALLQDNARTLATARASAANLAHALKTPVAALALELRDDPPRAALIDRLYGTIRHHLARARNAVTERRAAAPLAETIADLLGTVAQLHADRALVFDDTAQANVTVAIERSDLEELLGNLLDNAARHAASRVAIATTAQDGTVRITVSDDGPGIPVADRLRATAPGVRLDERGDGDGFGLAIVRDLAELNGGRLLLDEAPGGGLAATVELPRAGGAS</sequence>
<keyword evidence="7 15" id="KW-0418">Kinase</keyword>
<dbReference type="SUPFAM" id="SSF55874">
    <property type="entry name" value="ATPase domain of HSP90 chaperone/DNA topoisomerase II/histidine kinase"/>
    <property type="match status" value="1"/>
</dbReference>
<accession>A0A7W6BW53</accession>
<dbReference type="InterPro" id="IPR050428">
    <property type="entry name" value="TCS_sensor_his_kinase"/>
</dbReference>
<keyword evidence="5" id="KW-0808">Transferase</keyword>
<feature type="transmembrane region" description="Helical" evidence="12">
    <location>
        <begin position="191"/>
        <end position="212"/>
    </location>
</feature>
<dbReference type="GO" id="GO:0005886">
    <property type="term" value="C:plasma membrane"/>
    <property type="evidence" value="ECO:0007669"/>
    <property type="project" value="TreeGrafter"/>
</dbReference>
<comment type="caution">
    <text evidence="15">The sequence shown here is derived from an EMBL/GenBank/DDBJ whole genome shotgun (WGS) entry which is preliminary data.</text>
</comment>
<comment type="catalytic activity">
    <reaction evidence="1">
        <text>ATP + protein L-histidine = ADP + protein N-phospho-L-histidine.</text>
        <dbReference type="EC" id="2.7.13.3"/>
    </reaction>
</comment>
<evidence type="ECO:0000256" key="1">
    <source>
        <dbReference type="ARBA" id="ARBA00000085"/>
    </source>
</evidence>
<dbReference type="PROSITE" id="PS50885">
    <property type="entry name" value="HAMP"/>
    <property type="match status" value="1"/>
</dbReference>
<dbReference type="RefSeq" id="WP_246388197.1">
    <property type="nucleotide sequence ID" value="NZ_JACIDY010000001.1"/>
</dbReference>
<dbReference type="InterPro" id="IPR003594">
    <property type="entry name" value="HATPase_dom"/>
</dbReference>
<dbReference type="Gene3D" id="3.30.565.10">
    <property type="entry name" value="Histidine kinase-like ATPase, C-terminal domain"/>
    <property type="match status" value="1"/>
</dbReference>
<dbReference type="InterPro" id="IPR003660">
    <property type="entry name" value="HAMP_dom"/>
</dbReference>
<dbReference type="GO" id="GO:0000160">
    <property type="term" value="P:phosphorelay signal transduction system"/>
    <property type="evidence" value="ECO:0007669"/>
    <property type="project" value="UniProtKB-KW"/>
</dbReference>
<keyword evidence="8 12" id="KW-1133">Transmembrane helix</keyword>
<dbReference type="AlphaFoldDB" id="A0A7W6BW53"/>
<evidence type="ECO:0000256" key="8">
    <source>
        <dbReference type="ARBA" id="ARBA00022989"/>
    </source>
</evidence>
<dbReference type="InterPro" id="IPR004358">
    <property type="entry name" value="Sig_transdc_His_kin-like_C"/>
</dbReference>
<dbReference type="EMBL" id="JACIDY010000001">
    <property type="protein sequence ID" value="MBB3939008.1"/>
    <property type="molecule type" value="Genomic_DNA"/>
</dbReference>
<keyword evidence="10 12" id="KW-0472">Membrane</keyword>
<name>A0A7W6BW53_9SPHN</name>
<dbReference type="PANTHER" id="PTHR45436:SF5">
    <property type="entry name" value="SENSOR HISTIDINE KINASE TRCS"/>
    <property type="match status" value="1"/>
</dbReference>